<comment type="caution">
    <text evidence="18">The sequence shown here is derived from an EMBL/GenBank/DDBJ whole genome shotgun (WGS) entry which is preliminary data.</text>
</comment>
<dbReference type="Pfam" id="PF02874">
    <property type="entry name" value="ATP-synt_ab_N"/>
    <property type="match status" value="1"/>
</dbReference>
<dbReference type="Pfam" id="PF00306">
    <property type="entry name" value="ATP-synt_ab_C"/>
    <property type="match status" value="1"/>
</dbReference>
<dbReference type="EC" id="7.1.2.2" evidence="14"/>
<dbReference type="GO" id="GO:0005886">
    <property type="term" value="C:plasma membrane"/>
    <property type="evidence" value="ECO:0007669"/>
    <property type="project" value="UniProtKB-SubCell"/>
</dbReference>
<dbReference type="Gene3D" id="3.40.50.300">
    <property type="entry name" value="P-loop containing nucleotide triphosphate hydrolases"/>
    <property type="match status" value="1"/>
</dbReference>
<dbReference type="FunFam" id="2.40.30.20:FF:000001">
    <property type="entry name" value="ATP synthase subunit alpha"/>
    <property type="match status" value="1"/>
</dbReference>
<evidence type="ECO:0000256" key="6">
    <source>
        <dbReference type="ARBA" id="ARBA00022781"/>
    </source>
</evidence>
<dbReference type="SUPFAM" id="SSF52540">
    <property type="entry name" value="P-loop containing nucleoside triphosphate hydrolases"/>
    <property type="match status" value="1"/>
</dbReference>
<evidence type="ECO:0000256" key="4">
    <source>
        <dbReference type="ARBA" id="ARBA00022448"/>
    </source>
</evidence>
<dbReference type="CDD" id="cd18116">
    <property type="entry name" value="ATP-synt_F1_alpha_N"/>
    <property type="match status" value="1"/>
</dbReference>
<dbReference type="SUPFAM" id="SSF50615">
    <property type="entry name" value="N-terminal domain of alpha and beta subunits of F1 ATP synthase"/>
    <property type="match status" value="1"/>
</dbReference>
<dbReference type="AlphaFoldDB" id="A0A3A1YGP8"/>
<keyword evidence="4 14" id="KW-0813">Transport</keyword>
<gene>
    <name evidence="14" type="primary">atpA</name>
    <name evidence="18" type="ORF">CKY20_07085</name>
</gene>
<comment type="subcellular location">
    <subcellularLocation>
        <location evidence="14">Cell membrane</location>
        <topology evidence="14">Peripheral membrane protein</topology>
    </subcellularLocation>
    <subcellularLocation>
        <location evidence="2">Membrane</location>
        <topology evidence="2">Peripheral membrane protein</topology>
    </subcellularLocation>
</comment>
<dbReference type="InterPro" id="IPR005294">
    <property type="entry name" value="ATP_synth_F1_asu"/>
</dbReference>
<dbReference type="HAMAP" id="MF_01346">
    <property type="entry name" value="ATP_synth_alpha_bact"/>
    <property type="match status" value="1"/>
</dbReference>
<dbReference type="Proteomes" id="UP000265497">
    <property type="component" value="Unassembled WGS sequence"/>
</dbReference>
<evidence type="ECO:0000256" key="3">
    <source>
        <dbReference type="ARBA" id="ARBA00008936"/>
    </source>
</evidence>
<keyword evidence="7 14" id="KW-0067">ATP-binding</keyword>
<evidence type="ECO:0000259" key="16">
    <source>
        <dbReference type="Pfam" id="PF00306"/>
    </source>
</evidence>
<dbReference type="PIRSF" id="PIRSF039088">
    <property type="entry name" value="F_ATPase_subunit_alpha"/>
    <property type="match status" value="1"/>
</dbReference>
<dbReference type="Pfam" id="PF00006">
    <property type="entry name" value="ATP-synt_ab"/>
    <property type="match status" value="1"/>
</dbReference>
<reference evidence="18 19" key="1">
    <citation type="submission" date="2017-08" db="EMBL/GenBank/DDBJ databases">
        <title>Capnocytophaga canis 17-158 assembly.</title>
        <authorList>
            <person name="Gulvik C.A."/>
        </authorList>
    </citation>
    <scope>NUCLEOTIDE SEQUENCE [LARGE SCALE GENOMIC DNA]</scope>
    <source>
        <strain evidence="18 19">17-158</strain>
    </source>
</reference>
<dbReference type="CDD" id="cd18113">
    <property type="entry name" value="ATP-synt_F1_alpha_C"/>
    <property type="match status" value="1"/>
</dbReference>
<dbReference type="FunFam" id="3.40.50.300:FF:000002">
    <property type="entry name" value="ATP synthase subunit alpha"/>
    <property type="match status" value="1"/>
</dbReference>
<dbReference type="SUPFAM" id="SSF47917">
    <property type="entry name" value="C-terminal domain of alpha and beta subunits of F1 ATP synthase"/>
    <property type="match status" value="1"/>
</dbReference>
<evidence type="ECO:0000256" key="13">
    <source>
        <dbReference type="ARBA" id="ARBA00026013"/>
    </source>
</evidence>
<dbReference type="InterPro" id="IPR033732">
    <property type="entry name" value="ATP_synth_F1_a_nt-bd_dom"/>
</dbReference>
<comment type="similarity">
    <text evidence="3 14">Belongs to the ATPase alpha/beta chains family.</text>
</comment>
<evidence type="ECO:0000256" key="14">
    <source>
        <dbReference type="HAMAP-Rule" id="MF_01346"/>
    </source>
</evidence>
<evidence type="ECO:0000313" key="19">
    <source>
        <dbReference type="Proteomes" id="UP000265497"/>
    </source>
</evidence>
<dbReference type="Gene3D" id="1.20.150.20">
    <property type="entry name" value="ATP synthase alpha/beta chain, C-terminal domain"/>
    <property type="match status" value="1"/>
</dbReference>
<dbReference type="GO" id="GO:0043531">
    <property type="term" value="F:ADP binding"/>
    <property type="evidence" value="ECO:0007669"/>
    <property type="project" value="TreeGrafter"/>
</dbReference>
<dbReference type="PROSITE" id="PS00152">
    <property type="entry name" value="ATPASE_ALPHA_BETA"/>
    <property type="match status" value="1"/>
</dbReference>
<feature type="binding site" evidence="14">
    <location>
        <begin position="171"/>
        <end position="178"/>
    </location>
    <ligand>
        <name>ATP</name>
        <dbReference type="ChEBI" id="CHEBI:30616"/>
    </ligand>
</feature>
<dbReference type="InterPro" id="IPR038376">
    <property type="entry name" value="ATP_synth_asu_C_sf"/>
</dbReference>
<dbReference type="GO" id="GO:0045259">
    <property type="term" value="C:proton-transporting ATP synthase complex"/>
    <property type="evidence" value="ECO:0007669"/>
    <property type="project" value="UniProtKB-KW"/>
</dbReference>
<dbReference type="InterPro" id="IPR004100">
    <property type="entry name" value="ATPase_F1/V1/A1_a/bsu_N"/>
</dbReference>
<dbReference type="Gene3D" id="2.40.30.20">
    <property type="match status" value="1"/>
</dbReference>
<organism evidence="18 19">
    <name type="scientific">Capnocytophaga canis</name>
    <dbReference type="NCBI Taxonomy" id="1848903"/>
    <lineage>
        <taxon>Bacteria</taxon>
        <taxon>Pseudomonadati</taxon>
        <taxon>Bacteroidota</taxon>
        <taxon>Flavobacteriia</taxon>
        <taxon>Flavobacteriales</taxon>
        <taxon>Flavobacteriaceae</taxon>
        <taxon>Capnocytophaga</taxon>
    </lineage>
</organism>
<evidence type="ECO:0000256" key="2">
    <source>
        <dbReference type="ARBA" id="ARBA00004170"/>
    </source>
</evidence>
<dbReference type="InterPro" id="IPR023366">
    <property type="entry name" value="ATP_synth_asu-like_sf"/>
</dbReference>
<dbReference type="FunFam" id="1.20.150.20:FF:000001">
    <property type="entry name" value="ATP synthase subunit alpha"/>
    <property type="match status" value="1"/>
</dbReference>
<dbReference type="InterPro" id="IPR020003">
    <property type="entry name" value="ATPase_a/bsu_AS"/>
</dbReference>
<accession>A0A3A1YGP8</accession>
<dbReference type="InterPro" id="IPR036121">
    <property type="entry name" value="ATPase_F1/V1/A1_a/bsu_N_sf"/>
</dbReference>
<evidence type="ECO:0000256" key="12">
    <source>
        <dbReference type="ARBA" id="ARBA00023310"/>
    </source>
</evidence>
<evidence type="ECO:0000259" key="17">
    <source>
        <dbReference type="Pfam" id="PF02874"/>
    </source>
</evidence>
<dbReference type="GO" id="GO:0046933">
    <property type="term" value="F:proton-transporting ATP synthase activity, rotational mechanism"/>
    <property type="evidence" value="ECO:0007669"/>
    <property type="project" value="UniProtKB-UniRule"/>
</dbReference>
<dbReference type="EMBL" id="NSDI01000006">
    <property type="protein sequence ID" value="RIY36250.1"/>
    <property type="molecule type" value="Genomic_DNA"/>
</dbReference>
<keyword evidence="8 14" id="KW-1278">Translocase</keyword>
<dbReference type="InterPro" id="IPR000793">
    <property type="entry name" value="ATP_synth_asu_C"/>
</dbReference>
<feature type="domain" description="ATPase F1/V1/A1 complex alpha/beta subunit N-terminal" evidence="17">
    <location>
        <begin position="27"/>
        <end position="93"/>
    </location>
</feature>
<dbReference type="PANTHER" id="PTHR48082">
    <property type="entry name" value="ATP SYNTHASE SUBUNIT ALPHA, MITOCHONDRIAL"/>
    <property type="match status" value="1"/>
</dbReference>
<dbReference type="CDD" id="cd01132">
    <property type="entry name" value="F1-ATPase_alpha_CD"/>
    <property type="match status" value="1"/>
</dbReference>
<dbReference type="GO" id="GO:0005524">
    <property type="term" value="F:ATP binding"/>
    <property type="evidence" value="ECO:0007669"/>
    <property type="project" value="UniProtKB-UniRule"/>
</dbReference>
<evidence type="ECO:0000256" key="11">
    <source>
        <dbReference type="ARBA" id="ARBA00023196"/>
    </source>
</evidence>
<evidence type="ECO:0000256" key="7">
    <source>
        <dbReference type="ARBA" id="ARBA00022840"/>
    </source>
</evidence>
<dbReference type="RefSeq" id="WP_119652685.1">
    <property type="nucleotide sequence ID" value="NZ_JBIUQM010000001.1"/>
</dbReference>
<keyword evidence="10 14" id="KW-0472">Membrane</keyword>
<evidence type="ECO:0000256" key="10">
    <source>
        <dbReference type="ARBA" id="ARBA00023136"/>
    </source>
</evidence>
<comment type="catalytic activity">
    <reaction evidence="14">
        <text>ATP + H2O + 4 H(+)(in) = ADP + phosphate + 5 H(+)(out)</text>
        <dbReference type="Rhea" id="RHEA:57720"/>
        <dbReference type="ChEBI" id="CHEBI:15377"/>
        <dbReference type="ChEBI" id="CHEBI:15378"/>
        <dbReference type="ChEBI" id="CHEBI:30616"/>
        <dbReference type="ChEBI" id="CHEBI:43474"/>
        <dbReference type="ChEBI" id="CHEBI:456216"/>
        <dbReference type="EC" id="7.1.2.2"/>
    </reaction>
</comment>
<dbReference type="PANTHER" id="PTHR48082:SF2">
    <property type="entry name" value="ATP SYNTHASE SUBUNIT ALPHA, MITOCHONDRIAL"/>
    <property type="match status" value="1"/>
</dbReference>
<dbReference type="NCBIfam" id="TIGR00962">
    <property type="entry name" value="atpA"/>
    <property type="match status" value="1"/>
</dbReference>
<keyword evidence="12 14" id="KW-0066">ATP synthesis</keyword>
<evidence type="ECO:0000259" key="15">
    <source>
        <dbReference type="Pfam" id="PF00006"/>
    </source>
</evidence>
<comment type="subunit">
    <text evidence="13">F-type ATPases have 2 components, CF(1) - the catalytic core - and CF(0) - the membrane proton channel. CF(1) has five subunits: alpha(3), beta(3), gamma(1), delta(1), epsilon(1). CF(0) has four main subunits: a(1), b(1), b'(1) and c(9-12).</text>
</comment>
<proteinExistence type="inferred from homology"/>
<evidence type="ECO:0000256" key="9">
    <source>
        <dbReference type="ARBA" id="ARBA00023065"/>
    </source>
</evidence>
<sequence length="526" mass="57000">MAEIKAAEISAILKEQLANFDATASLEEVGTVLQVGDGIARIFGLSNAQYGELVRFDNGLKGIVLNLEEDNVGITLLGPSTDIKEGDTVKRTGLIASINVGEGIVGRVVNTLGQPIDGKGPITGQLYEMPLERKAPGVIFRQPVNEPLQTGIKSVDAMIPIGRGQRELVIGDRQTGKTTVCIDTILNQKEFYDAGKPVYCIYVAIGQKASTVAAIAKTLEDNGALAYTTIVAANASDPAPMQVYAPFAGAAIGEYFRDTGRPALIIYDDLSKQAVAYREVSLLLRRPPGREAYPGDVFYLHSRLLERAAKVIADDSIARKMNDLPDSIKHLVKGGGSLTALPIIETQAGDVSAYIPTNVISITDGQIFLESDLFNSGVRPAINVGISVSRVGGSAQIKSMKKVAGTLKLDQAQYRELEAFAKFGSDLDAATMNVIEKGKRNVEILKQSQNDPYTVENQIAIIYVGSKNLLRQVPVNKVKEFEKEYLDFLNLQHRNVLDELKAGQFNDKITATLEDVAKEIAERYTK</sequence>
<feature type="domain" description="ATPase F1/V1/A1 complex alpha/beta subunit nucleotide-binding" evidence="15">
    <location>
        <begin position="151"/>
        <end position="389"/>
    </location>
</feature>
<keyword evidence="11 14" id="KW-0139">CF(1)</keyword>
<evidence type="ECO:0000313" key="18">
    <source>
        <dbReference type="EMBL" id="RIY36250.1"/>
    </source>
</evidence>
<evidence type="ECO:0000256" key="1">
    <source>
        <dbReference type="ARBA" id="ARBA00003784"/>
    </source>
</evidence>
<dbReference type="InterPro" id="IPR000194">
    <property type="entry name" value="ATPase_F1/V1/A1_a/bsu_nucl-bd"/>
</dbReference>
<evidence type="ECO:0000256" key="8">
    <source>
        <dbReference type="ARBA" id="ARBA00022967"/>
    </source>
</evidence>
<protein>
    <recommendedName>
        <fullName evidence="14">ATP synthase subunit alpha</fullName>
        <ecNumber evidence="14">7.1.2.2</ecNumber>
    </recommendedName>
    <alternativeName>
        <fullName evidence="14">ATP synthase F1 sector subunit alpha</fullName>
    </alternativeName>
    <alternativeName>
        <fullName evidence="14">F-ATPase subunit alpha</fullName>
    </alternativeName>
</protein>
<evidence type="ECO:0000256" key="5">
    <source>
        <dbReference type="ARBA" id="ARBA00022741"/>
    </source>
</evidence>
<keyword evidence="5 14" id="KW-0547">Nucleotide-binding</keyword>
<name>A0A3A1YGP8_9FLAO</name>
<feature type="site" description="Required for activity" evidence="14">
    <location>
        <position position="387"/>
    </location>
</feature>
<keyword evidence="6 14" id="KW-0375">Hydrogen ion transport</keyword>
<comment type="function">
    <text evidence="1 14">Produces ATP from ADP in the presence of a proton gradient across the membrane. The alpha chain is a regulatory subunit.</text>
</comment>
<keyword evidence="9 14" id="KW-0406">Ion transport</keyword>
<feature type="domain" description="ATP synthase alpha subunit C-terminal" evidence="16">
    <location>
        <begin position="396"/>
        <end position="519"/>
    </location>
</feature>
<keyword evidence="14" id="KW-1003">Cell membrane</keyword>
<dbReference type="InterPro" id="IPR027417">
    <property type="entry name" value="P-loop_NTPase"/>
</dbReference>
<dbReference type="NCBIfam" id="NF009884">
    <property type="entry name" value="PRK13343.1"/>
    <property type="match status" value="1"/>
</dbReference>